<dbReference type="InterPro" id="IPR050471">
    <property type="entry name" value="AB_hydrolase"/>
</dbReference>
<dbReference type="EMBL" id="BRXW01000039">
    <property type="protein sequence ID" value="GMI02031.1"/>
    <property type="molecule type" value="Genomic_DNA"/>
</dbReference>
<dbReference type="Gene3D" id="3.40.50.1820">
    <property type="entry name" value="alpha/beta hydrolase"/>
    <property type="match status" value="1"/>
</dbReference>
<dbReference type="Proteomes" id="UP001165122">
    <property type="component" value="Unassembled WGS sequence"/>
</dbReference>
<proteinExistence type="predicted"/>
<dbReference type="PANTHER" id="PTHR43433">
    <property type="entry name" value="HYDROLASE, ALPHA/BETA FOLD FAMILY PROTEIN"/>
    <property type="match status" value="1"/>
</dbReference>
<name>A0A9W7C9D3_9STRA</name>
<gene>
    <name evidence="2" type="ORF">TrLO_g10433</name>
</gene>
<keyword evidence="3" id="KW-1185">Reference proteome</keyword>
<comment type="caution">
    <text evidence="2">The sequence shown here is derived from an EMBL/GenBank/DDBJ whole genome shotgun (WGS) entry which is preliminary data.</text>
</comment>
<dbReference type="InterPro" id="IPR029058">
    <property type="entry name" value="AB_hydrolase_fold"/>
</dbReference>
<dbReference type="SUPFAM" id="SSF53474">
    <property type="entry name" value="alpha/beta-Hydrolases"/>
    <property type="match status" value="1"/>
</dbReference>
<evidence type="ECO:0000259" key="1">
    <source>
        <dbReference type="Pfam" id="PF00561"/>
    </source>
</evidence>
<dbReference type="InterPro" id="IPR000073">
    <property type="entry name" value="AB_hydrolase_1"/>
</dbReference>
<evidence type="ECO:0000313" key="3">
    <source>
        <dbReference type="Proteomes" id="UP001165122"/>
    </source>
</evidence>
<accession>A0A9W7C9D3</accession>
<dbReference type="OrthoDB" id="19657at2759"/>
<protein>
    <recommendedName>
        <fullName evidence="1">AB hydrolase-1 domain-containing protein</fullName>
    </recommendedName>
</protein>
<organism evidence="2 3">
    <name type="scientific">Triparma laevis f. longispina</name>
    <dbReference type="NCBI Taxonomy" id="1714387"/>
    <lineage>
        <taxon>Eukaryota</taxon>
        <taxon>Sar</taxon>
        <taxon>Stramenopiles</taxon>
        <taxon>Ochrophyta</taxon>
        <taxon>Bolidophyceae</taxon>
        <taxon>Parmales</taxon>
        <taxon>Triparmaceae</taxon>
        <taxon>Triparma</taxon>
    </lineage>
</organism>
<feature type="domain" description="AB hydrolase-1" evidence="1">
    <location>
        <begin position="52"/>
        <end position="312"/>
    </location>
</feature>
<sequence length="326" mass="35280">MLATLTRNTSSRITTTVRRLTIAAPKNFYANTSDKSHSLSVKVEGDGDGDGPPLLLINGWAGVGADWGGLPKLLSANSRPVITYDPRGLGSSIKLNDNVSKQSTTTMASDARDVVKCYFDAVGIEEENEREIDVMGISMGGMVAMEMTTVYNVRKLILGCTTPGGSKENPPAHPPKDGKFFGVFNEWANDGLETDKEIASEFLLKVLGESYCSTRTGKIMHGRMVERFVEGRAGFGENGGAGGVIAQLPALKFFDGTPILKQALFEEALIMHGMDDGVVPFGNAVVMKELIGEKARVEEMEKGSGHFFFITKAKETVEKIDEFLKN</sequence>
<dbReference type="Pfam" id="PF00561">
    <property type="entry name" value="Abhydrolase_1"/>
    <property type="match status" value="1"/>
</dbReference>
<dbReference type="PANTHER" id="PTHR43433:SF5">
    <property type="entry name" value="AB HYDROLASE-1 DOMAIN-CONTAINING PROTEIN"/>
    <property type="match status" value="1"/>
</dbReference>
<reference evidence="3" key="1">
    <citation type="journal article" date="2023" name="Commun. Biol.">
        <title>Genome analysis of Parmales, the sister group of diatoms, reveals the evolutionary specialization of diatoms from phago-mixotrophs to photoautotrophs.</title>
        <authorList>
            <person name="Ban H."/>
            <person name="Sato S."/>
            <person name="Yoshikawa S."/>
            <person name="Yamada K."/>
            <person name="Nakamura Y."/>
            <person name="Ichinomiya M."/>
            <person name="Sato N."/>
            <person name="Blanc-Mathieu R."/>
            <person name="Endo H."/>
            <person name="Kuwata A."/>
            <person name="Ogata H."/>
        </authorList>
    </citation>
    <scope>NUCLEOTIDE SEQUENCE [LARGE SCALE GENOMIC DNA]</scope>
    <source>
        <strain evidence="3">NIES 3700</strain>
    </source>
</reference>
<dbReference type="AlphaFoldDB" id="A0A9W7C9D3"/>
<evidence type="ECO:0000313" key="2">
    <source>
        <dbReference type="EMBL" id="GMI02031.1"/>
    </source>
</evidence>